<dbReference type="InterPro" id="IPR003656">
    <property type="entry name" value="Znf_BED"/>
</dbReference>
<protein>
    <submittedName>
        <fullName evidence="7">37542_t:CDS:1</fullName>
    </submittedName>
</protein>
<keyword evidence="1" id="KW-0479">Metal-binding</keyword>
<evidence type="ECO:0000313" key="8">
    <source>
        <dbReference type="Proteomes" id="UP000789901"/>
    </source>
</evidence>
<dbReference type="EMBL" id="CAJVQB010077087">
    <property type="protein sequence ID" value="CAG8844789.1"/>
    <property type="molecule type" value="Genomic_DNA"/>
</dbReference>
<evidence type="ECO:0000256" key="3">
    <source>
        <dbReference type="ARBA" id="ARBA00022833"/>
    </source>
</evidence>
<gene>
    <name evidence="7" type="ORF">GMARGA_LOCUS37297</name>
</gene>
<sequence length="184" mass="21399">MNRDPIVTRSKANSNISEASYNELDDSSSSSNEQESDNFNELEVTQDIENLDNMIEFEQNQETESPDAEMYNNSFTSHNNENSAENNLIARSNKQQTSYVWQFFTVLATKQCKCNYCQRIFGDKTSTSTLDRHIQNQHVGLYDNFRQTTLDCYLHPEPYPNSIQEKKIAFLLKWIVVNLQAFRV</sequence>
<proteinExistence type="predicted"/>
<evidence type="ECO:0000256" key="5">
    <source>
        <dbReference type="SAM" id="MobiDB-lite"/>
    </source>
</evidence>
<comment type="caution">
    <text evidence="7">The sequence shown here is derived from an EMBL/GenBank/DDBJ whole genome shotgun (WGS) entry which is preliminary data.</text>
</comment>
<evidence type="ECO:0000256" key="2">
    <source>
        <dbReference type="ARBA" id="ARBA00022771"/>
    </source>
</evidence>
<dbReference type="SUPFAM" id="SSF57667">
    <property type="entry name" value="beta-beta-alpha zinc fingers"/>
    <property type="match status" value="1"/>
</dbReference>
<accession>A0ABN7X023</accession>
<evidence type="ECO:0000256" key="4">
    <source>
        <dbReference type="PROSITE-ProRule" id="PRU00027"/>
    </source>
</evidence>
<dbReference type="Pfam" id="PF02892">
    <property type="entry name" value="zf-BED"/>
    <property type="match status" value="1"/>
</dbReference>
<evidence type="ECO:0000256" key="1">
    <source>
        <dbReference type="ARBA" id="ARBA00022723"/>
    </source>
</evidence>
<name>A0ABN7X023_GIGMA</name>
<dbReference type="SMART" id="SM00614">
    <property type="entry name" value="ZnF_BED"/>
    <property type="match status" value="1"/>
</dbReference>
<feature type="compositionally biased region" description="Polar residues" evidence="5">
    <location>
        <begin position="10"/>
        <end position="19"/>
    </location>
</feature>
<organism evidence="7 8">
    <name type="scientific">Gigaspora margarita</name>
    <dbReference type="NCBI Taxonomy" id="4874"/>
    <lineage>
        <taxon>Eukaryota</taxon>
        <taxon>Fungi</taxon>
        <taxon>Fungi incertae sedis</taxon>
        <taxon>Mucoromycota</taxon>
        <taxon>Glomeromycotina</taxon>
        <taxon>Glomeromycetes</taxon>
        <taxon>Diversisporales</taxon>
        <taxon>Gigasporaceae</taxon>
        <taxon>Gigaspora</taxon>
    </lineage>
</organism>
<feature type="non-terminal residue" evidence="7">
    <location>
        <position position="184"/>
    </location>
</feature>
<dbReference type="PROSITE" id="PS50808">
    <property type="entry name" value="ZF_BED"/>
    <property type="match status" value="1"/>
</dbReference>
<evidence type="ECO:0000259" key="6">
    <source>
        <dbReference type="PROSITE" id="PS50808"/>
    </source>
</evidence>
<keyword evidence="3" id="KW-0862">Zinc</keyword>
<feature type="region of interest" description="Disordered" evidence="5">
    <location>
        <begin position="1"/>
        <end position="39"/>
    </location>
</feature>
<keyword evidence="8" id="KW-1185">Reference proteome</keyword>
<dbReference type="InterPro" id="IPR036236">
    <property type="entry name" value="Znf_C2H2_sf"/>
</dbReference>
<keyword evidence="2 4" id="KW-0863">Zinc-finger</keyword>
<feature type="domain" description="BED-type" evidence="6">
    <location>
        <begin position="95"/>
        <end position="145"/>
    </location>
</feature>
<dbReference type="Proteomes" id="UP000789901">
    <property type="component" value="Unassembled WGS sequence"/>
</dbReference>
<reference evidence="7 8" key="1">
    <citation type="submission" date="2021-06" db="EMBL/GenBank/DDBJ databases">
        <authorList>
            <person name="Kallberg Y."/>
            <person name="Tangrot J."/>
            <person name="Rosling A."/>
        </authorList>
    </citation>
    <scope>NUCLEOTIDE SEQUENCE [LARGE SCALE GENOMIC DNA]</scope>
    <source>
        <strain evidence="7 8">120-4 pot B 10/14</strain>
    </source>
</reference>
<evidence type="ECO:0000313" key="7">
    <source>
        <dbReference type="EMBL" id="CAG8844789.1"/>
    </source>
</evidence>